<dbReference type="OrthoDB" id="3250101at2759"/>
<dbReference type="SUPFAM" id="SSF56672">
    <property type="entry name" value="DNA/RNA polymerases"/>
    <property type="match status" value="1"/>
</dbReference>
<dbReference type="InterPro" id="IPR032567">
    <property type="entry name" value="RTL1-rel"/>
</dbReference>
<evidence type="ECO:0000313" key="2">
    <source>
        <dbReference type="EMBL" id="SCZ97243.1"/>
    </source>
</evidence>
<dbReference type="AlphaFoldDB" id="A0A2X0LN98"/>
<gene>
    <name evidence="2" type="ORF">BZ3500_MVSOF-1268-A1-R1_CHR4-2G07083</name>
</gene>
<dbReference type="PANTHER" id="PTHR15503">
    <property type="entry name" value="LDOC1 RELATED"/>
    <property type="match status" value="1"/>
</dbReference>
<keyword evidence="3" id="KW-1185">Reference proteome</keyword>
<dbReference type="STRING" id="289078.A0A2X0LN98"/>
<sequence length="321" mass="35663">MISFTLTNSFAYHIFLKKNIRKPTASGSRGGKAQLHRTPRVAATGSSARARTRPEESASANEDWLAAAHLLDEAEAIGDFLLGAETDDSRTKFREIVGCVAHLTCDQGGKLEGPFVFRDETFSRPLKKTTSNSGVQKPDGSLLHRLQEGHPSFADIVAIFEFTIQAKLRTLRSTQRSSKPPNKKLVQLLNNMKAVFQERATVRKGLPALAMWIDEDLAKALVHPSTPPAGPPILFVRQKDGSLRLYVDYRALNVVTFTKRGPLPLILKALGRLRSFRIPIKLDLRSGYHLVRIKESLCFAHAIEWPTYSAATQRRASTARP</sequence>
<organism evidence="2 3">
    <name type="scientific">Microbotryum saponariae</name>
    <dbReference type="NCBI Taxonomy" id="289078"/>
    <lineage>
        <taxon>Eukaryota</taxon>
        <taxon>Fungi</taxon>
        <taxon>Dikarya</taxon>
        <taxon>Basidiomycota</taxon>
        <taxon>Pucciniomycotina</taxon>
        <taxon>Microbotryomycetes</taxon>
        <taxon>Microbotryales</taxon>
        <taxon>Microbotryaceae</taxon>
        <taxon>Microbotryum</taxon>
    </lineage>
</organism>
<dbReference type="Gene3D" id="3.30.70.270">
    <property type="match status" value="1"/>
</dbReference>
<reference evidence="3" key="1">
    <citation type="submission" date="2016-10" db="EMBL/GenBank/DDBJ databases">
        <authorList>
            <person name="Jeantristanb JTB J.-T."/>
            <person name="Ricardo R."/>
        </authorList>
    </citation>
    <scope>NUCLEOTIDE SEQUENCE [LARGE SCALE GENOMIC DNA]</scope>
</reference>
<name>A0A2X0LN98_9BASI</name>
<dbReference type="Gene3D" id="3.10.10.10">
    <property type="entry name" value="HIV Type 1 Reverse Transcriptase, subunit A, domain 1"/>
    <property type="match status" value="1"/>
</dbReference>
<dbReference type="InterPro" id="IPR043502">
    <property type="entry name" value="DNA/RNA_pol_sf"/>
</dbReference>
<dbReference type="Proteomes" id="UP000249723">
    <property type="component" value="Unassembled WGS sequence"/>
</dbReference>
<evidence type="ECO:0000256" key="1">
    <source>
        <dbReference type="SAM" id="MobiDB-lite"/>
    </source>
</evidence>
<proteinExistence type="predicted"/>
<feature type="compositionally biased region" description="Low complexity" evidence="1">
    <location>
        <begin position="40"/>
        <end position="49"/>
    </location>
</feature>
<protein>
    <submittedName>
        <fullName evidence="2">BZ3500_MvSof-1268-A1-R1_Chr4-2g07083 protein</fullName>
    </submittedName>
</protein>
<dbReference type="InterPro" id="IPR043128">
    <property type="entry name" value="Rev_trsase/Diguanyl_cyclase"/>
</dbReference>
<dbReference type="PANTHER" id="PTHR15503:SF22">
    <property type="entry name" value="TRANSPOSON TY3-I GAG POLYPROTEIN"/>
    <property type="match status" value="1"/>
</dbReference>
<evidence type="ECO:0000313" key="3">
    <source>
        <dbReference type="Proteomes" id="UP000249723"/>
    </source>
</evidence>
<dbReference type="EMBL" id="FMWP01000092">
    <property type="protein sequence ID" value="SCZ97243.1"/>
    <property type="molecule type" value="Genomic_DNA"/>
</dbReference>
<accession>A0A2X0LN98</accession>
<feature type="region of interest" description="Disordered" evidence="1">
    <location>
        <begin position="23"/>
        <end position="59"/>
    </location>
</feature>